<dbReference type="HOGENOM" id="CLU_165255_1_2_4"/>
<dbReference type="CDD" id="cd00291">
    <property type="entry name" value="SirA_YedF_YeeD"/>
    <property type="match status" value="1"/>
</dbReference>
<evidence type="ECO:0000313" key="4">
    <source>
        <dbReference type="Proteomes" id="UP000001424"/>
    </source>
</evidence>
<protein>
    <recommendedName>
        <fullName evidence="2">UPF0033 domain-containing protein</fullName>
    </recommendedName>
</protein>
<sequence length="90" mass="9922">MIHCNPIWLKDTRPMTPDKHIDLSGLNCPLPILRAKKALADMDSGAVLEVIATDPGAPKDFEAFCRQTGNGLLESTTTGEGKFRMVLRRK</sequence>
<evidence type="ECO:0000313" key="3">
    <source>
        <dbReference type="EMBL" id="AAQ61990.1"/>
    </source>
</evidence>
<dbReference type="Pfam" id="PF01206">
    <property type="entry name" value="TusA"/>
    <property type="match status" value="1"/>
</dbReference>
<dbReference type="Proteomes" id="UP000001424">
    <property type="component" value="Chromosome"/>
</dbReference>
<dbReference type="InterPro" id="IPR036868">
    <property type="entry name" value="TusA-like_sf"/>
</dbReference>
<dbReference type="PANTHER" id="PTHR33279">
    <property type="entry name" value="SULFUR CARRIER PROTEIN YEDF-RELATED"/>
    <property type="match status" value="1"/>
</dbReference>
<name>Q7NQ11_CHRVO</name>
<dbReference type="PROSITE" id="PS01148">
    <property type="entry name" value="UPF0033"/>
    <property type="match status" value="1"/>
</dbReference>
<comment type="similarity">
    <text evidence="1">Belongs to the sulfur carrier protein TusA family.</text>
</comment>
<dbReference type="AlphaFoldDB" id="Q7NQ11"/>
<dbReference type="PANTHER" id="PTHR33279:SF6">
    <property type="entry name" value="SULFUR CARRIER PROTEIN YEDF-RELATED"/>
    <property type="match status" value="1"/>
</dbReference>
<dbReference type="STRING" id="243365.CV_4331"/>
<feature type="domain" description="UPF0033" evidence="2">
    <location>
        <begin position="21"/>
        <end position="45"/>
    </location>
</feature>
<evidence type="ECO:0000256" key="1">
    <source>
        <dbReference type="ARBA" id="ARBA00008984"/>
    </source>
</evidence>
<reference evidence="3 4" key="1">
    <citation type="journal article" date="2003" name="Proc. Natl. Acad. Sci. U.S.A.">
        <title>The complete genome sequence of Chromobacterium violaceum reveals remarkable and exploitable bacterial adaptability.</title>
        <authorList>
            <person name="Vasconcelos A.T.R."/>
            <person name="de Almeida D.F."/>
            <person name="Almeida F.C."/>
            <person name="de Almeida L.G.P."/>
            <person name="de Almeida R."/>
            <person name="Goncalves J.A.A."/>
            <person name="Andrade E.M."/>
            <person name="Antonio R.V."/>
            <person name="Araripe J."/>
            <person name="de Araujo M.F.F."/>
            <person name="Filho S.A."/>
            <person name="Azevedo V."/>
            <person name="Batista A.J."/>
            <person name="Bataus L.A.M."/>
            <person name="Batista J.S."/>
            <person name="Belo A."/>
            <person name="vander Berg C."/>
            <person name="Blamey J."/>
            <person name="Bogo M."/>
            <person name="Bonato S."/>
            <person name="Bordignon J."/>
            <person name="Brito C.A."/>
            <person name="Brocchi M."/>
            <person name="Burity H.A."/>
            <person name="Camargo A.A."/>
            <person name="Cardoso D.D.P."/>
            <person name="Carneiro N.P."/>
            <person name="Carraro D.M."/>
            <person name="Carvalho C.M.B."/>
            <person name="Cascardo J.C.M."/>
            <person name="Cavada B.S."/>
            <person name="Chueire L.M.O."/>
            <person name="Pasa T.B.C."/>
            <person name="Duran N."/>
            <person name="Fagundes N."/>
            <person name="Falcao C.L."/>
            <person name="Fantinatti F."/>
            <person name="Farias I.P."/>
            <person name="Felipe M.S.S."/>
            <person name="Ferrari L.P."/>
            <person name="Ferro J.A."/>
            <person name="Ferro M.I.T."/>
            <person name="Franco G.R."/>
            <person name="Freitas N.S.A."/>
            <person name="Furlan L.R."/>
            <person name="Gazzinelli R.T."/>
            <person name="Gomes E.A."/>
            <person name="Goncalves P.R."/>
            <person name="Grangeiro T.B."/>
            <person name="Grattapaglia D."/>
            <person name="Grisard E.C."/>
            <person name="Guimaraes C.T."/>
            <person name="Hanna E.S."/>
            <person name="Hungria M."/>
            <person name="Jardim S.N."/>
            <person name="Laurino J."/>
            <person name="Leoi L.C.T."/>
            <person name="Fassarella L."/>
            <person name="Lima A."/>
            <person name="Loureiro M.F."/>
            <person name="Lyra M.C.P."/>
            <person name="Macedo M."/>
            <person name="Madeira H.M.F."/>
            <person name="Manfio G.P."/>
            <person name="Maranhao A.Q."/>
            <person name="Martins W.S."/>
            <person name="di Mauro S.M.Z."/>
            <person name="de Medeiros S.R.B."/>
            <person name="Meissner R.D.V."/>
            <person name="Menck C.F.M."/>
            <person name="Moreira M.A.M."/>
            <person name="Nascimento F.F."/>
            <person name="Nicolas M.F."/>
            <person name="Oliveira J.G."/>
            <person name="Oliveira S.C."/>
            <person name="Paixao R.F.C."/>
            <person name="Parente J.A."/>
            <person name="Pedrosa F.O."/>
            <person name="Pena S.J.D."/>
            <person name="Perreira J.O."/>
            <person name="Perreira M."/>
            <person name="Pinto L.S.R.C."/>
            <person name="Pinto L.S."/>
            <person name="Porto J.I.R."/>
            <person name="Potrich D.P."/>
            <person name="Neto C.E.R."/>
            <person name="Reis A.M.M."/>
            <person name="Rigo L.U."/>
            <person name="Rondinelli E."/>
            <person name="dos Santos E.B.P."/>
            <person name="Santos F.R."/>
            <person name="Schneider M.P.C."/>
            <person name="Seuanez H.N."/>
            <person name="Silva A.M.R."/>
            <person name="da Silva A.L.C."/>
            <person name="Silva D.W."/>
            <person name="Silva R."/>
            <person name="Simoes I.C."/>
            <person name="Simon D."/>
            <person name="Soares C.M.A."/>
            <person name="Soares R.B.A."/>
            <person name="Souza E.M."/>
            <person name="Souza K.R.L."/>
            <person name="Souza R.C."/>
            <person name="Steffens M.B.R."/>
            <person name="Steindel M."/>
            <person name="Teixeira S.R."/>
            <person name="Urmenyi T."/>
            <person name="Vettore A."/>
            <person name="Wassem R."/>
            <person name="Zaha A."/>
            <person name="Simpson A.J.G."/>
        </authorList>
    </citation>
    <scope>NUCLEOTIDE SEQUENCE [LARGE SCALE GENOMIC DNA]</scope>
    <source>
        <strain evidence="4">ATCC 12472 / DSM 30191 / JCM 1249 / NBRC 12614 / NCIMB 9131 / NCTC 9757</strain>
    </source>
</reference>
<keyword evidence="4" id="KW-1185">Reference proteome</keyword>
<dbReference type="EMBL" id="AE016825">
    <property type="protein sequence ID" value="AAQ61990.1"/>
    <property type="molecule type" value="Genomic_DNA"/>
</dbReference>
<dbReference type="InterPro" id="IPR001455">
    <property type="entry name" value="TusA-like"/>
</dbReference>
<organism evidence="3 4">
    <name type="scientific">Chromobacterium violaceum (strain ATCC 12472 / DSM 30191 / JCM 1249 / CCUG 213 / NBRC 12614 / NCIMB 9131 / NCTC 9757 / MK)</name>
    <dbReference type="NCBI Taxonomy" id="243365"/>
    <lineage>
        <taxon>Bacteria</taxon>
        <taxon>Pseudomonadati</taxon>
        <taxon>Pseudomonadota</taxon>
        <taxon>Betaproteobacteria</taxon>
        <taxon>Neisseriales</taxon>
        <taxon>Chromobacteriaceae</taxon>
        <taxon>Chromobacterium</taxon>
    </lineage>
</organism>
<dbReference type="SUPFAM" id="SSF64307">
    <property type="entry name" value="SirA-like"/>
    <property type="match status" value="1"/>
</dbReference>
<accession>Q7NQ11</accession>
<proteinExistence type="inferred from homology"/>
<dbReference type="KEGG" id="cvi:CV_4331"/>
<evidence type="ECO:0000259" key="2">
    <source>
        <dbReference type="PROSITE" id="PS01148"/>
    </source>
</evidence>
<dbReference type="Gene3D" id="3.30.110.40">
    <property type="entry name" value="TusA-like domain"/>
    <property type="match status" value="1"/>
</dbReference>
<dbReference type="eggNOG" id="COG0425">
    <property type="taxonomic scope" value="Bacteria"/>
</dbReference>
<gene>
    <name evidence="3" type="ordered locus">CV_4331</name>
</gene>